<comment type="similarity">
    <text evidence="1">Belongs to the cutinase family.</text>
</comment>
<proteinExistence type="inferred from homology"/>
<name>F8DZS5_CORRG</name>
<keyword evidence="3" id="KW-0378">Hydrolase</keyword>
<evidence type="ECO:0000256" key="4">
    <source>
        <dbReference type="ARBA" id="ARBA00023157"/>
    </source>
</evidence>
<keyword evidence="5" id="KW-1133">Transmembrane helix</keyword>
<keyword evidence="4" id="KW-1015">Disulfide bond</keyword>
<evidence type="ECO:0000313" key="7">
    <source>
        <dbReference type="Proteomes" id="UP000000492"/>
    </source>
</evidence>
<organism evidence="6 7">
    <name type="scientific">Corynebacterium resistens (strain DSM 45100 / JCM 12819 / GTC 2026 / SICGH 158)</name>
    <dbReference type="NCBI Taxonomy" id="662755"/>
    <lineage>
        <taxon>Bacteria</taxon>
        <taxon>Bacillati</taxon>
        <taxon>Actinomycetota</taxon>
        <taxon>Actinomycetes</taxon>
        <taxon>Mycobacteriales</taxon>
        <taxon>Corynebacteriaceae</taxon>
        <taxon>Corynebacterium</taxon>
    </lineage>
</organism>
<dbReference type="eggNOG" id="ENOG5031FR2">
    <property type="taxonomic scope" value="Bacteria"/>
</dbReference>
<accession>F8DZS5</accession>
<dbReference type="Proteomes" id="UP000000492">
    <property type="component" value="Chromosome"/>
</dbReference>
<evidence type="ECO:0000256" key="3">
    <source>
        <dbReference type="ARBA" id="ARBA00022801"/>
    </source>
</evidence>
<gene>
    <name evidence="6" type="ordered locus">CRES_1485</name>
</gene>
<evidence type="ECO:0000313" key="6">
    <source>
        <dbReference type="EMBL" id="AEI09839.1"/>
    </source>
</evidence>
<dbReference type="SUPFAM" id="SSF53474">
    <property type="entry name" value="alpha/beta-Hydrolases"/>
    <property type="match status" value="1"/>
</dbReference>
<protein>
    <recommendedName>
        <fullName evidence="8">Cutinase</fullName>
    </recommendedName>
</protein>
<keyword evidence="2" id="KW-0719">Serine esterase</keyword>
<evidence type="ECO:0000256" key="5">
    <source>
        <dbReference type="SAM" id="Phobius"/>
    </source>
</evidence>
<keyword evidence="5" id="KW-0812">Transmembrane</keyword>
<dbReference type="PANTHER" id="PTHR33630:SF9">
    <property type="entry name" value="CUTINASE 4"/>
    <property type="match status" value="1"/>
</dbReference>
<sequence>MISSHSYHDDSPPMIEEFMRSHAVNNIAHISTQQKLGRRRLAKGSLALVGAVAALIGGVGMNATTGAGAVAHAQLPRVPSAPGSSATQVPFGWTQVGLKMAPQGCAAHIVVNVPGGANTTSNLPKTLPVGPYTAEAGQALRAKHPGKVVDRYVSYRSTPGGAYTYEQTRNNGYRQARALIAREAAACPKATFSLIGYSMGADIASRIVNDIAYGRGPISSGRMDSAVLIANPNRSAMAEVKQAGGAPRTDGAFGELPGSYGKLGDRVLEICRRGDIVCDTPRSAAPLTKAFARSAILTGFAPVAEAKATVDRLNPRERSAFYAGLPKLAAGQNIHTNYNAVNGAGQAIAYVDRHLGTAGRNPENAKR</sequence>
<keyword evidence="7" id="KW-1185">Reference proteome</keyword>
<evidence type="ECO:0000256" key="1">
    <source>
        <dbReference type="ARBA" id="ARBA00007534"/>
    </source>
</evidence>
<dbReference type="Gene3D" id="3.40.50.1820">
    <property type="entry name" value="alpha/beta hydrolase"/>
    <property type="match status" value="1"/>
</dbReference>
<dbReference type="InterPro" id="IPR000675">
    <property type="entry name" value="Cutinase/axe"/>
</dbReference>
<dbReference type="EMBL" id="CP002857">
    <property type="protein sequence ID" value="AEI09839.1"/>
    <property type="molecule type" value="Genomic_DNA"/>
</dbReference>
<evidence type="ECO:0000256" key="2">
    <source>
        <dbReference type="ARBA" id="ARBA00022487"/>
    </source>
</evidence>
<dbReference type="PANTHER" id="PTHR33630">
    <property type="entry name" value="CUTINASE RV1984C-RELATED-RELATED"/>
    <property type="match status" value="1"/>
</dbReference>
<dbReference type="GO" id="GO:0052689">
    <property type="term" value="F:carboxylic ester hydrolase activity"/>
    <property type="evidence" value="ECO:0007669"/>
    <property type="project" value="UniProtKB-KW"/>
</dbReference>
<dbReference type="ESTHER" id="corrg-f8dzs5">
    <property type="family name" value="Cutinase"/>
</dbReference>
<keyword evidence="5" id="KW-0472">Membrane</keyword>
<dbReference type="InterPro" id="IPR029058">
    <property type="entry name" value="AB_hydrolase_fold"/>
</dbReference>
<feature type="transmembrane region" description="Helical" evidence="5">
    <location>
        <begin position="41"/>
        <end position="61"/>
    </location>
</feature>
<dbReference type="HOGENOM" id="CLU_753803_0_0_11"/>
<dbReference type="STRING" id="662755.CRES_1485"/>
<dbReference type="AlphaFoldDB" id="F8DZS5"/>
<reference evidence="6 7" key="1">
    <citation type="journal article" date="2012" name="BMC Genomics">
        <title>Complete genome sequence, lifestyle, and multi-drug resistance of the human pathogen Corynebacterium resistens DSM 45100 isolated from blood samples of a leukemia patient.</title>
        <authorList>
            <person name="Schroder J."/>
            <person name="Maus I."/>
            <person name="Meyer K."/>
            <person name="Wordemann S."/>
            <person name="Blom J."/>
            <person name="Jaenicke S."/>
            <person name="Schneider J."/>
            <person name="Trost E."/>
            <person name="Tauch A."/>
        </authorList>
    </citation>
    <scope>NUCLEOTIDE SEQUENCE [LARGE SCALE GENOMIC DNA]</scope>
    <source>
        <strain evidence="7">DSM 45100 / JCM 12819 / CCUG 50093 / GTC 2026 / SICGH 158</strain>
    </source>
</reference>
<dbReference type="KEGG" id="crd:CRES_1485"/>
<dbReference type="Pfam" id="PF01083">
    <property type="entry name" value="Cutinase"/>
    <property type="match status" value="1"/>
</dbReference>
<dbReference type="SMART" id="SM01110">
    <property type="entry name" value="Cutinase"/>
    <property type="match status" value="1"/>
</dbReference>
<evidence type="ECO:0008006" key="8">
    <source>
        <dbReference type="Google" id="ProtNLM"/>
    </source>
</evidence>